<evidence type="ECO:0000256" key="2">
    <source>
        <dbReference type="ARBA" id="ARBA00004496"/>
    </source>
</evidence>
<evidence type="ECO:0000259" key="12">
    <source>
        <dbReference type="PROSITE" id="PS50888"/>
    </source>
</evidence>
<dbReference type="PANTHER" id="PTHR10985">
    <property type="entry name" value="BASIC HELIX-LOOP-HELIX TRANSCRIPTION FACTOR, HES-RELATED"/>
    <property type="match status" value="1"/>
</dbReference>
<evidence type="ECO:0000256" key="9">
    <source>
        <dbReference type="ARBA" id="ARBA00023163"/>
    </source>
</evidence>
<dbReference type="GO" id="GO:0005634">
    <property type="term" value="C:nucleus"/>
    <property type="evidence" value="ECO:0007669"/>
    <property type="project" value="UniProtKB-SubCell"/>
</dbReference>
<dbReference type="EMBL" id="GBKC01000737">
    <property type="protein sequence ID" value="JAG45333.1"/>
    <property type="molecule type" value="Transcribed_RNA"/>
</dbReference>
<dbReference type="GO" id="GO:0006355">
    <property type="term" value="P:regulation of DNA-templated transcription"/>
    <property type="evidence" value="ECO:0007669"/>
    <property type="project" value="InterPro"/>
</dbReference>
<name>A0A0K8RWR3_CROHD</name>
<feature type="domain" description="Orange" evidence="13">
    <location>
        <begin position="145"/>
        <end position="178"/>
    </location>
</feature>
<evidence type="ECO:0000256" key="8">
    <source>
        <dbReference type="ARBA" id="ARBA00023125"/>
    </source>
</evidence>
<evidence type="ECO:0000256" key="5">
    <source>
        <dbReference type="ARBA" id="ARBA00022843"/>
    </source>
</evidence>
<evidence type="ECO:0000259" key="13">
    <source>
        <dbReference type="PROSITE" id="PS51054"/>
    </source>
</evidence>
<feature type="compositionally biased region" description="Basic and acidic residues" evidence="11">
    <location>
        <begin position="282"/>
        <end position="293"/>
    </location>
</feature>
<evidence type="ECO:0000256" key="1">
    <source>
        <dbReference type="ARBA" id="ARBA00004123"/>
    </source>
</evidence>
<evidence type="ECO:0000256" key="3">
    <source>
        <dbReference type="ARBA" id="ARBA00022491"/>
    </source>
</evidence>
<feature type="compositionally biased region" description="Basic and acidic residues" evidence="11">
    <location>
        <begin position="250"/>
        <end position="269"/>
    </location>
</feature>
<keyword evidence="4" id="KW-1017">Isopeptide bond</keyword>
<evidence type="ECO:0000256" key="4">
    <source>
        <dbReference type="ARBA" id="ARBA00022499"/>
    </source>
</evidence>
<evidence type="ECO:0000256" key="7">
    <source>
        <dbReference type="ARBA" id="ARBA00023108"/>
    </source>
</evidence>
<dbReference type="InterPro" id="IPR036638">
    <property type="entry name" value="HLH_DNA-bd_sf"/>
</dbReference>
<evidence type="ECO:0000256" key="6">
    <source>
        <dbReference type="ARBA" id="ARBA00023015"/>
    </source>
</evidence>
<dbReference type="AlphaFoldDB" id="A0A0K8RWR3"/>
<dbReference type="Pfam" id="PF07527">
    <property type="entry name" value="Hairy_orange"/>
    <property type="match status" value="1"/>
</dbReference>
<dbReference type="Pfam" id="PF00010">
    <property type="entry name" value="HLH"/>
    <property type="match status" value="1"/>
</dbReference>
<dbReference type="GO" id="GO:0046983">
    <property type="term" value="F:protein dimerization activity"/>
    <property type="evidence" value="ECO:0007669"/>
    <property type="project" value="InterPro"/>
</dbReference>
<keyword evidence="7" id="KW-0090">Biological rhythms</keyword>
<dbReference type="FunFam" id="4.10.280.10:FF:000020">
    <property type="entry name" value="class E basic helix-loop-helix protein 40"/>
    <property type="match status" value="1"/>
</dbReference>
<feature type="domain" description="BHLH" evidence="12">
    <location>
        <begin position="55"/>
        <end position="110"/>
    </location>
</feature>
<keyword evidence="10" id="KW-0539">Nucleus</keyword>
<evidence type="ECO:0000256" key="10">
    <source>
        <dbReference type="ARBA" id="ARBA00023242"/>
    </source>
</evidence>
<dbReference type="GO" id="GO:0005737">
    <property type="term" value="C:cytoplasm"/>
    <property type="evidence" value="ECO:0007669"/>
    <property type="project" value="UniProtKB-SubCell"/>
</dbReference>
<keyword evidence="6" id="KW-0805">Transcription regulation</keyword>
<dbReference type="GO" id="GO:0048511">
    <property type="term" value="P:rhythmic process"/>
    <property type="evidence" value="ECO:0007669"/>
    <property type="project" value="UniProtKB-KW"/>
</dbReference>
<dbReference type="InterPro" id="IPR011598">
    <property type="entry name" value="bHLH_dom"/>
</dbReference>
<accession>A0A0K8RWR3</accession>
<feature type="region of interest" description="Disordered" evidence="11">
    <location>
        <begin position="230"/>
        <end position="293"/>
    </location>
</feature>
<dbReference type="SUPFAM" id="SSF47459">
    <property type="entry name" value="HLH, helix-loop-helix DNA-binding domain"/>
    <property type="match status" value="1"/>
</dbReference>
<reference evidence="14" key="1">
    <citation type="journal article" date="2015" name="Toxicon">
        <title>The transcriptomic and proteomic basis for the evolution of a novel venom phenotype within the Timber Rattlesnake (Crotalus horridus).</title>
        <authorList>
            <person name="Rokyta D.R."/>
            <person name="Wray K.P."/>
            <person name="McGivern J.J."/>
            <person name="Margres M.J."/>
        </authorList>
    </citation>
    <scope>NUCLEOTIDE SEQUENCE</scope>
    <source>
        <tissue evidence="14">Venom gland</tissue>
    </source>
</reference>
<dbReference type="InterPro" id="IPR003650">
    <property type="entry name" value="Orange_dom"/>
</dbReference>
<dbReference type="PROSITE" id="PS50888">
    <property type="entry name" value="BHLH"/>
    <property type="match status" value="1"/>
</dbReference>
<comment type="subcellular location">
    <subcellularLocation>
        <location evidence="2">Cytoplasm</location>
    </subcellularLocation>
    <subcellularLocation>
        <location evidence="1">Nucleus</location>
    </subcellularLocation>
</comment>
<dbReference type="InterPro" id="IPR050370">
    <property type="entry name" value="HES_HEY"/>
</dbReference>
<dbReference type="Gene3D" id="4.10.280.10">
    <property type="entry name" value="Helix-loop-helix DNA-binding domain"/>
    <property type="match status" value="1"/>
</dbReference>
<dbReference type="SUPFAM" id="SSF158457">
    <property type="entry name" value="Orange domain-like"/>
    <property type="match status" value="1"/>
</dbReference>
<protein>
    <submittedName>
        <fullName evidence="14">Class E basic helix-loop-helix protein 40</fullName>
    </submittedName>
</protein>
<dbReference type="GO" id="GO:0003677">
    <property type="term" value="F:DNA binding"/>
    <property type="evidence" value="ECO:0007669"/>
    <property type="project" value="UniProtKB-KW"/>
</dbReference>
<dbReference type="PROSITE" id="PS51054">
    <property type="entry name" value="ORANGE"/>
    <property type="match status" value="1"/>
</dbReference>
<sequence>MERITSAQPPPPPPACLGKLAAFDGGDMSGLDFAHMYQVYKPRRGLKRGDDSKETYKLPHRLIEKKRRDRINECIAQLKDLLPEHLKLTTLGHLEKAVVLELTLKHVKALTSLIEQQQQQIIALQKGLHADELPPRSLESSQEIFRSGFQMCAKEVLQYLAKHENVKDLKSSQFMSHLHRMAEALQSGISRKPVDATPKLADLKDKSPSLTKAAEAHGKNCVPVIQRTFAHSSGEQSGSDTDTDSGYGGELEKSDSKSDPQYFKKDTELKYTAQERIPSIKQENEDPPAKRTRMDMSEDEDHFNNVLGSSSNSFLGPHPHQSPLCLPFYVFPPSATAYLPMLEKCWYPASVPILYPSLPTSTAALSGLMNPERMSSPLLLPHRLPSPIPSHSPMDSTALLQALKQMSPLDLETKD</sequence>
<keyword evidence="8" id="KW-0238">DNA-binding</keyword>
<organism evidence="14">
    <name type="scientific">Crotalus horridus</name>
    <name type="common">Timber rattlesnake</name>
    <dbReference type="NCBI Taxonomy" id="35024"/>
    <lineage>
        <taxon>Eukaryota</taxon>
        <taxon>Metazoa</taxon>
        <taxon>Chordata</taxon>
        <taxon>Craniata</taxon>
        <taxon>Vertebrata</taxon>
        <taxon>Euteleostomi</taxon>
        <taxon>Lepidosauria</taxon>
        <taxon>Squamata</taxon>
        <taxon>Bifurcata</taxon>
        <taxon>Unidentata</taxon>
        <taxon>Episquamata</taxon>
        <taxon>Toxicofera</taxon>
        <taxon>Serpentes</taxon>
        <taxon>Colubroidea</taxon>
        <taxon>Viperidae</taxon>
        <taxon>Crotalinae</taxon>
        <taxon>Crotalus</taxon>
    </lineage>
</organism>
<dbReference type="Gene3D" id="6.10.250.980">
    <property type="match status" value="1"/>
</dbReference>
<dbReference type="CDD" id="cd19749">
    <property type="entry name" value="bHLH-O_DEC1"/>
    <property type="match status" value="1"/>
</dbReference>
<dbReference type="SMART" id="SM00511">
    <property type="entry name" value="ORANGE"/>
    <property type="match status" value="1"/>
</dbReference>
<keyword evidence="5" id="KW-0832">Ubl conjugation</keyword>
<evidence type="ECO:0000256" key="11">
    <source>
        <dbReference type="SAM" id="MobiDB-lite"/>
    </source>
</evidence>
<proteinExistence type="predicted"/>
<keyword evidence="9" id="KW-0804">Transcription</keyword>
<dbReference type="SMART" id="SM00353">
    <property type="entry name" value="HLH"/>
    <property type="match status" value="1"/>
</dbReference>
<keyword evidence="3" id="KW-0678">Repressor</keyword>
<evidence type="ECO:0000313" key="14">
    <source>
        <dbReference type="EMBL" id="JAG45333.1"/>
    </source>
</evidence>